<keyword evidence="20" id="KW-1185">Reference proteome</keyword>
<keyword evidence="8 14" id="KW-0067">ATP-binding</keyword>
<dbReference type="GO" id="GO:0051301">
    <property type="term" value="P:cell division"/>
    <property type="evidence" value="ECO:0007669"/>
    <property type="project" value="UniProtKB-KW"/>
</dbReference>
<feature type="domain" description="Mur ligase C-terminal" evidence="17">
    <location>
        <begin position="352"/>
        <end position="480"/>
    </location>
</feature>
<accession>A0A2S5J094</accession>
<evidence type="ECO:0000256" key="4">
    <source>
        <dbReference type="ARBA" id="ARBA00022490"/>
    </source>
</evidence>
<dbReference type="SUPFAM" id="SSF51984">
    <property type="entry name" value="MurCD N-terminal domain"/>
    <property type="match status" value="1"/>
</dbReference>
<dbReference type="Gene3D" id="3.90.190.20">
    <property type="entry name" value="Mur ligase, C-terminal domain"/>
    <property type="match status" value="1"/>
</dbReference>
<evidence type="ECO:0000259" key="17">
    <source>
        <dbReference type="Pfam" id="PF02875"/>
    </source>
</evidence>
<dbReference type="NCBIfam" id="TIGR01082">
    <property type="entry name" value="murC"/>
    <property type="match status" value="1"/>
</dbReference>
<dbReference type="InterPro" id="IPR050061">
    <property type="entry name" value="MurCDEF_pg_biosynth"/>
</dbReference>
<dbReference type="Pfam" id="PF08245">
    <property type="entry name" value="Mur_ligase_M"/>
    <property type="match status" value="1"/>
</dbReference>
<protein>
    <recommendedName>
        <fullName evidence="3 14">UDP-N-acetylmuramate--L-alanine ligase</fullName>
        <ecNumber evidence="3 14">6.3.2.8</ecNumber>
    </recommendedName>
    <alternativeName>
        <fullName evidence="14">UDP-N-acetylmuramoyl-L-alanine synthetase</fullName>
    </alternativeName>
</protein>
<comment type="function">
    <text evidence="14">Cell wall formation.</text>
</comment>
<reference evidence="19 20" key="1">
    <citation type="journal article" date="2014" name="Int. J. Syst. Evol. Microbiol.">
        <title>Arthrobacter pityocampae sp. nov., isolated from Thaumetopoea pityocampa (Lep., Thaumetopoeidae).</title>
        <authorList>
            <person name="Ince I.A."/>
            <person name="Demirbag Z."/>
            <person name="Kati H."/>
        </authorList>
    </citation>
    <scope>NUCLEOTIDE SEQUENCE [LARGE SCALE GENOMIC DNA]</scope>
    <source>
        <strain evidence="19 20">Tp2</strain>
    </source>
</reference>
<dbReference type="Proteomes" id="UP000239297">
    <property type="component" value="Unassembled WGS sequence"/>
</dbReference>
<evidence type="ECO:0000256" key="9">
    <source>
        <dbReference type="ARBA" id="ARBA00022960"/>
    </source>
</evidence>
<evidence type="ECO:0000256" key="2">
    <source>
        <dbReference type="ARBA" id="ARBA00004752"/>
    </source>
</evidence>
<dbReference type="PANTHER" id="PTHR43445:SF3">
    <property type="entry name" value="UDP-N-ACETYLMURAMATE--L-ALANINE LIGASE"/>
    <property type="match status" value="1"/>
</dbReference>
<keyword evidence="10 14" id="KW-0573">Peptidoglycan synthesis</keyword>
<evidence type="ECO:0000256" key="13">
    <source>
        <dbReference type="ARBA" id="ARBA00047833"/>
    </source>
</evidence>
<feature type="compositionally biased region" description="Polar residues" evidence="15">
    <location>
        <begin position="19"/>
        <end position="35"/>
    </location>
</feature>
<organism evidence="19 20">
    <name type="scientific">Arthrobacter pityocampae</name>
    <dbReference type="NCBI Taxonomy" id="547334"/>
    <lineage>
        <taxon>Bacteria</taxon>
        <taxon>Bacillati</taxon>
        <taxon>Actinomycetota</taxon>
        <taxon>Actinomycetes</taxon>
        <taxon>Micrococcales</taxon>
        <taxon>Micrococcaceae</taxon>
        <taxon>Arthrobacter</taxon>
    </lineage>
</organism>
<keyword evidence="5 14" id="KW-0436">Ligase</keyword>
<feature type="region of interest" description="Disordered" evidence="15">
    <location>
        <begin position="1"/>
        <end position="36"/>
    </location>
</feature>
<dbReference type="Pfam" id="PF02875">
    <property type="entry name" value="Mur_ligase_C"/>
    <property type="match status" value="1"/>
</dbReference>
<evidence type="ECO:0000256" key="5">
    <source>
        <dbReference type="ARBA" id="ARBA00022598"/>
    </source>
</evidence>
<comment type="similarity">
    <text evidence="14">Belongs to the MurCDEF family.</text>
</comment>
<evidence type="ECO:0000256" key="11">
    <source>
        <dbReference type="ARBA" id="ARBA00023306"/>
    </source>
</evidence>
<dbReference type="Gene3D" id="3.40.50.720">
    <property type="entry name" value="NAD(P)-binding Rossmann-like Domain"/>
    <property type="match status" value="1"/>
</dbReference>
<evidence type="ECO:0000259" key="18">
    <source>
        <dbReference type="Pfam" id="PF08245"/>
    </source>
</evidence>
<dbReference type="RefSeq" id="WP_104120728.1">
    <property type="nucleotide sequence ID" value="NZ_PRKW01000002.1"/>
</dbReference>
<evidence type="ECO:0000259" key="16">
    <source>
        <dbReference type="Pfam" id="PF01225"/>
    </source>
</evidence>
<dbReference type="InterPro" id="IPR013221">
    <property type="entry name" value="Mur_ligase_cen"/>
</dbReference>
<evidence type="ECO:0000256" key="8">
    <source>
        <dbReference type="ARBA" id="ARBA00022840"/>
    </source>
</evidence>
<dbReference type="Gene3D" id="3.40.1190.10">
    <property type="entry name" value="Mur-like, catalytic domain"/>
    <property type="match status" value="1"/>
</dbReference>
<dbReference type="SUPFAM" id="SSF53623">
    <property type="entry name" value="MurD-like peptide ligases, catalytic domain"/>
    <property type="match status" value="1"/>
</dbReference>
<dbReference type="InterPro" id="IPR005758">
    <property type="entry name" value="UDP-N-AcMur_Ala_ligase_MurC"/>
</dbReference>
<dbReference type="Pfam" id="PF01225">
    <property type="entry name" value="Mur_ligase"/>
    <property type="match status" value="1"/>
</dbReference>
<keyword evidence="6 14" id="KW-0132">Cell division</keyword>
<dbReference type="InterPro" id="IPR000713">
    <property type="entry name" value="Mur_ligase_N"/>
</dbReference>
<feature type="domain" description="Mur ligase central" evidence="18">
    <location>
        <begin position="146"/>
        <end position="330"/>
    </location>
</feature>
<dbReference type="HAMAP" id="MF_00046">
    <property type="entry name" value="MurC"/>
    <property type="match status" value="1"/>
</dbReference>
<dbReference type="AlphaFoldDB" id="A0A2S5J094"/>
<dbReference type="EC" id="6.3.2.8" evidence="3 14"/>
<dbReference type="PANTHER" id="PTHR43445">
    <property type="entry name" value="UDP-N-ACETYLMURAMATE--L-ALANINE LIGASE-RELATED"/>
    <property type="match status" value="1"/>
</dbReference>
<comment type="subcellular location">
    <subcellularLocation>
        <location evidence="1 14">Cytoplasm</location>
    </subcellularLocation>
</comment>
<dbReference type="SUPFAM" id="SSF53244">
    <property type="entry name" value="MurD-like peptide ligases, peptide-binding domain"/>
    <property type="match status" value="1"/>
</dbReference>
<evidence type="ECO:0000256" key="7">
    <source>
        <dbReference type="ARBA" id="ARBA00022741"/>
    </source>
</evidence>
<dbReference type="GO" id="GO:0071555">
    <property type="term" value="P:cell wall organization"/>
    <property type="evidence" value="ECO:0007669"/>
    <property type="project" value="UniProtKB-KW"/>
</dbReference>
<keyword evidence="7 14" id="KW-0547">Nucleotide-binding</keyword>
<feature type="domain" description="Mur ligase N-terminal catalytic" evidence="16">
    <location>
        <begin position="44"/>
        <end position="140"/>
    </location>
</feature>
<gene>
    <name evidence="14" type="primary">murC</name>
    <name evidence="19" type="ORF">C4K88_06175</name>
</gene>
<comment type="pathway">
    <text evidence="2 14">Cell wall biogenesis; peptidoglycan biosynthesis.</text>
</comment>
<dbReference type="InterPro" id="IPR036615">
    <property type="entry name" value="Mur_ligase_C_dom_sf"/>
</dbReference>
<sequence length="505" mass="51711">MSTPPDRTADTIPDRTTPAHGTTEGTGITPNSSPTADAVLAEPVHFIGLGGAGMSAVARVLLGRGLRVSGSDAAESRGLRALAALGADVHVGHRADAVPEAGTVVVSSAIRESNPELAEARRRGMPVLHRSEALAAAMSGRLAVAVAGTHGKTTTTAMITVLLREAGLDPSFAIGGDVAALGVNAEWTGGDVFVAEADESDGSFLNYAPRISVVTNAEADHLDHYGTADAVHAAFRRFADRLPEDGLLIACADDPGAAALAAAIPGTRRVRTYGYAETADLRISATRSVGSTTNSVLSFAVDGLDAEQELQLSVPGRYNILNATAAFAVALELGVDPAVAATGLSLFSGAARRFEARGEGDGVRVFDDYAHHPTEVQAALTAARTVAGEHRVHVLFQPHLFSRTREFAAGFADALSLADTAVVLPVYAAREDPVDDVGGWTITDLMRGPGGAYVADPDEALHVVVGSAQPGDVVLTIGAGDVTQYGTRLVGLLAERGAGPAGTGG</sequence>
<keyword evidence="4 14" id="KW-0963">Cytoplasm</keyword>
<dbReference type="GO" id="GO:0009252">
    <property type="term" value="P:peptidoglycan biosynthetic process"/>
    <property type="evidence" value="ECO:0007669"/>
    <property type="project" value="UniProtKB-UniRule"/>
</dbReference>
<evidence type="ECO:0000256" key="3">
    <source>
        <dbReference type="ARBA" id="ARBA00012211"/>
    </source>
</evidence>
<evidence type="ECO:0000256" key="6">
    <source>
        <dbReference type="ARBA" id="ARBA00022618"/>
    </source>
</evidence>
<dbReference type="InterPro" id="IPR036565">
    <property type="entry name" value="Mur-like_cat_sf"/>
</dbReference>
<dbReference type="GO" id="GO:0008360">
    <property type="term" value="P:regulation of cell shape"/>
    <property type="evidence" value="ECO:0007669"/>
    <property type="project" value="UniProtKB-KW"/>
</dbReference>
<evidence type="ECO:0000256" key="14">
    <source>
        <dbReference type="HAMAP-Rule" id="MF_00046"/>
    </source>
</evidence>
<dbReference type="UniPathway" id="UPA00219"/>
<evidence type="ECO:0000313" key="19">
    <source>
        <dbReference type="EMBL" id="PPB50238.1"/>
    </source>
</evidence>
<keyword evidence="12 14" id="KW-0961">Cell wall biogenesis/degradation</keyword>
<dbReference type="EMBL" id="PRKW01000002">
    <property type="protein sequence ID" value="PPB50238.1"/>
    <property type="molecule type" value="Genomic_DNA"/>
</dbReference>
<evidence type="ECO:0000313" key="20">
    <source>
        <dbReference type="Proteomes" id="UP000239297"/>
    </source>
</evidence>
<feature type="binding site" evidence="14">
    <location>
        <begin position="148"/>
        <end position="154"/>
    </location>
    <ligand>
        <name>ATP</name>
        <dbReference type="ChEBI" id="CHEBI:30616"/>
    </ligand>
</feature>
<dbReference type="GO" id="GO:0005524">
    <property type="term" value="F:ATP binding"/>
    <property type="evidence" value="ECO:0007669"/>
    <property type="project" value="UniProtKB-UniRule"/>
</dbReference>
<keyword evidence="11 14" id="KW-0131">Cell cycle</keyword>
<proteinExistence type="inferred from homology"/>
<comment type="catalytic activity">
    <reaction evidence="13 14">
        <text>UDP-N-acetyl-alpha-D-muramate + L-alanine + ATP = UDP-N-acetyl-alpha-D-muramoyl-L-alanine + ADP + phosphate + H(+)</text>
        <dbReference type="Rhea" id="RHEA:23372"/>
        <dbReference type="ChEBI" id="CHEBI:15378"/>
        <dbReference type="ChEBI" id="CHEBI:30616"/>
        <dbReference type="ChEBI" id="CHEBI:43474"/>
        <dbReference type="ChEBI" id="CHEBI:57972"/>
        <dbReference type="ChEBI" id="CHEBI:70757"/>
        <dbReference type="ChEBI" id="CHEBI:83898"/>
        <dbReference type="ChEBI" id="CHEBI:456216"/>
        <dbReference type="EC" id="6.3.2.8"/>
    </reaction>
</comment>
<dbReference type="InterPro" id="IPR004101">
    <property type="entry name" value="Mur_ligase_C"/>
</dbReference>
<name>A0A2S5J094_9MICC</name>
<comment type="caution">
    <text evidence="19">The sequence shown here is derived from an EMBL/GenBank/DDBJ whole genome shotgun (WGS) entry which is preliminary data.</text>
</comment>
<dbReference type="GO" id="GO:0005737">
    <property type="term" value="C:cytoplasm"/>
    <property type="evidence" value="ECO:0007669"/>
    <property type="project" value="UniProtKB-SubCell"/>
</dbReference>
<dbReference type="GO" id="GO:0008763">
    <property type="term" value="F:UDP-N-acetylmuramate-L-alanine ligase activity"/>
    <property type="evidence" value="ECO:0007669"/>
    <property type="project" value="UniProtKB-UniRule"/>
</dbReference>
<evidence type="ECO:0000256" key="10">
    <source>
        <dbReference type="ARBA" id="ARBA00022984"/>
    </source>
</evidence>
<evidence type="ECO:0000256" key="12">
    <source>
        <dbReference type="ARBA" id="ARBA00023316"/>
    </source>
</evidence>
<evidence type="ECO:0000256" key="15">
    <source>
        <dbReference type="SAM" id="MobiDB-lite"/>
    </source>
</evidence>
<evidence type="ECO:0000256" key="1">
    <source>
        <dbReference type="ARBA" id="ARBA00004496"/>
    </source>
</evidence>
<dbReference type="OrthoDB" id="9804126at2"/>
<keyword evidence="9 14" id="KW-0133">Cell shape</keyword>